<dbReference type="Proteomes" id="UP000645828">
    <property type="component" value="Unassembled WGS sequence"/>
</dbReference>
<dbReference type="GO" id="GO:0005783">
    <property type="term" value="C:endoplasmic reticulum"/>
    <property type="evidence" value="ECO:0007669"/>
    <property type="project" value="TreeGrafter"/>
</dbReference>
<dbReference type="InterPro" id="IPR011989">
    <property type="entry name" value="ARM-like"/>
</dbReference>
<evidence type="ECO:0000256" key="1">
    <source>
        <dbReference type="ARBA" id="ARBA00004184"/>
    </source>
</evidence>
<dbReference type="GO" id="GO:0030126">
    <property type="term" value="C:COPI vesicle coat"/>
    <property type="evidence" value="ECO:0007669"/>
    <property type="project" value="InterPro"/>
</dbReference>
<dbReference type="GO" id="GO:0006891">
    <property type="term" value="P:intra-Golgi vesicle-mediated transport"/>
    <property type="evidence" value="ECO:0007669"/>
    <property type="project" value="TreeGrafter"/>
</dbReference>
<organism evidence="4 5">
    <name type="scientific">Nyctereutes procyonoides</name>
    <name type="common">Raccoon dog</name>
    <name type="synonym">Canis procyonoides</name>
    <dbReference type="NCBI Taxonomy" id="34880"/>
    <lineage>
        <taxon>Eukaryota</taxon>
        <taxon>Metazoa</taxon>
        <taxon>Chordata</taxon>
        <taxon>Craniata</taxon>
        <taxon>Vertebrata</taxon>
        <taxon>Euteleostomi</taxon>
        <taxon>Mammalia</taxon>
        <taxon>Eutheria</taxon>
        <taxon>Laurasiatheria</taxon>
        <taxon>Carnivora</taxon>
        <taxon>Caniformia</taxon>
        <taxon>Canidae</taxon>
        <taxon>Nyctereutes</taxon>
    </lineage>
</organism>
<dbReference type="SUPFAM" id="SSF55711">
    <property type="entry name" value="Subdomain of clathrin and coatomer appendage domain"/>
    <property type="match status" value="1"/>
</dbReference>
<dbReference type="InterPro" id="IPR009028">
    <property type="entry name" value="Coatomer/calthrin_app_sub_C"/>
</dbReference>
<dbReference type="GO" id="GO:0009306">
    <property type="term" value="P:protein secretion"/>
    <property type="evidence" value="ECO:0007669"/>
    <property type="project" value="TreeGrafter"/>
</dbReference>
<feature type="domain" description="Coatomer subunit gamma C-terminal" evidence="3">
    <location>
        <begin position="436"/>
        <end position="482"/>
    </location>
</feature>
<sequence>MTKLFQSNDPTLFRMCFLIIKEISCIDEDIVIIASTLTMEMTRKEDDHQGLAVECYMKQALIDKVLSCSFVKLWYHALGFVYPVHKKDHLDVNKLISRFTEHSLMTPFAYGMMMQSCLPNKHNMVVYETALSIAIAVCTLNKVAMKHLSGVMTCNLDIENLITYLNCSITTSRPSVPELSSKHAVVMNFLFTMLWEETSLRRIQKARELRLLYLCEFIEDCEFTMLATRVLHLLGQEGVLAKFGAQKEEMCVMNDDSEARDQDTYYFNILERNIRPSRTKSTPITAAKQPEKVLATVPEFHGWGPFFKSSLKPVTLIEPETEYVITAPNIPSQTTWSSSLTLETHSMTRLWRTSQCRWSQPTEAYQMLCCKSAPNLSYNQPGTCYTLVAPQMWKEDPTDVACTFSCITKFTVKDYDTTTGEIDDEGYKDEYVMKLNSETAWDEVGDEFEKEETFTLSSIKTLEEAVGNMVKFLGMSPCENSQLLLLDMVRMQMTVGSSEKSIDIILTSVG</sequence>
<evidence type="ECO:0000259" key="2">
    <source>
        <dbReference type="Pfam" id="PF08752"/>
    </source>
</evidence>
<dbReference type="InterPro" id="IPR032154">
    <property type="entry name" value="Coatomer_g_Cpla"/>
</dbReference>
<dbReference type="InterPro" id="IPR037067">
    <property type="entry name" value="Coatomer_gsu_app_sf"/>
</dbReference>
<name>A0A811YKG1_NYCPR</name>
<dbReference type="Pfam" id="PF08752">
    <property type="entry name" value="COP-gamma_platf"/>
    <property type="match status" value="2"/>
</dbReference>
<evidence type="ECO:0000313" key="5">
    <source>
        <dbReference type="Proteomes" id="UP000645828"/>
    </source>
</evidence>
<feature type="domain" description="Coatomer gamma subunit appendage Ig-like subdomain" evidence="2">
    <location>
        <begin position="290"/>
        <end position="327"/>
    </location>
</feature>
<dbReference type="Gene3D" id="1.25.10.10">
    <property type="entry name" value="Leucine-rich Repeat Variant"/>
    <property type="match status" value="1"/>
</dbReference>
<reference evidence="4" key="1">
    <citation type="submission" date="2020-12" db="EMBL/GenBank/DDBJ databases">
        <authorList>
            <consortium name="Molecular Ecology Group"/>
        </authorList>
    </citation>
    <scope>NUCLEOTIDE SEQUENCE</scope>
    <source>
        <strain evidence="4">TBG_1078</strain>
    </source>
</reference>
<dbReference type="InterPro" id="IPR013040">
    <property type="entry name" value="Coatomer_gsu_app_Ig-like_dom"/>
</dbReference>
<dbReference type="GO" id="GO:0005198">
    <property type="term" value="F:structural molecule activity"/>
    <property type="evidence" value="ECO:0007669"/>
    <property type="project" value="InterPro"/>
</dbReference>
<dbReference type="InterPro" id="IPR017106">
    <property type="entry name" value="Coatomer_gsu"/>
</dbReference>
<dbReference type="GO" id="GO:0006888">
    <property type="term" value="P:endoplasmic reticulum to Golgi vesicle-mediated transport"/>
    <property type="evidence" value="ECO:0007669"/>
    <property type="project" value="TreeGrafter"/>
</dbReference>
<dbReference type="PANTHER" id="PTHR10261:SF3">
    <property type="entry name" value="COATOMER SUBUNIT GAMMA-1"/>
    <property type="match status" value="1"/>
</dbReference>
<dbReference type="InterPro" id="IPR012295">
    <property type="entry name" value="TBP_dom_sf"/>
</dbReference>
<dbReference type="EMBL" id="CAJHUB010000673">
    <property type="protein sequence ID" value="CAD7674932.1"/>
    <property type="molecule type" value="Genomic_DNA"/>
</dbReference>
<dbReference type="Pfam" id="PF16381">
    <property type="entry name" value="Coatomer_g_Cpla"/>
    <property type="match status" value="1"/>
</dbReference>
<dbReference type="AlphaFoldDB" id="A0A811YKG1"/>
<dbReference type="Gene3D" id="3.30.310.10">
    <property type="entry name" value="TATA-Binding Protein"/>
    <property type="match status" value="1"/>
</dbReference>
<dbReference type="GO" id="GO:0000139">
    <property type="term" value="C:Golgi membrane"/>
    <property type="evidence" value="ECO:0007669"/>
    <property type="project" value="TreeGrafter"/>
</dbReference>
<dbReference type="GO" id="GO:0072384">
    <property type="term" value="P:organelle transport along microtubule"/>
    <property type="evidence" value="ECO:0007669"/>
    <property type="project" value="TreeGrafter"/>
</dbReference>
<comment type="caution">
    <text evidence="4">The sequence shown here is derived from an EMBL/GenBank/DDBJ whole genome shotgun (WGS) entry which is preliminary data.</text>
</comment>
<keyword evidence="5" id="KW-1185">Reference proteome</keyword>
<dbReference type="GO" id="GO:0005793">
    <property type="term" value="C:endoplasmic reticulum-Golgi intermediate compartment"/>
    <property type="evidence" value="ECO:0007669"/>
    <property type="project" value="TreeGrafter"/>
</dbReference>
<feature type="domain" description="Coatomer gamma subunit appendage Ig-like subdomain" evidence="2">
    <location>
        <begin position="363"/>
        <end position="433"/>
    </location>
</feature>
<proteinExistence type="predicted"/>
<comment type="subcellular location">
    <subcellularLocation>
        <location evidence="1">Endomembrane system</location>
        <topology evidence="1">Peripheral membrane protein</topology>
    </subcellularLocation>
</comment>
<dbReference type="InterPro" id="IPR013041">
    <property type="entry name" value="Clathrin_app_Ig-like_sf"/>
</dbReference>
<evidence type="ECO:0000259" key="3">
    <source>
        <dbReference type="Pfam" id="PF16381"/>
    </source>
</evidence>
<accession>A0A811YKG1</accession>
<dbReference type="GO" id="GO:0006886">
    <property type="term" value="P:intracellular protein transport"/>
    <property type="evidence" value="ECO:0007669"/>
    <property type="project" value="InterPro"/>
</dbReference>
<dbReference type="Gene3D" id="2.60.40.1480">
    <property type="entry name" value="Coatomer, gamma subunit, appendage domain"/>
    <property type="match status" value="2"/>
</dbReference>
<evidence type="ECO:0000313" key="4">
    <source>
        <dbReference type="EMBL" id="CAD7674932.1"/>
    </source>
</evidence>
<gene>
    <name evidence="4" type="ORF">NYPRO_LOCUS7727</name>
</gene>
<dbReference type="SUPFAM" id="SSF49348">
    <property type="entry name" value="Clathrin adaptor appendage domain"/>
    <property type="match status" value="1"/>
</dbReference>
<dbReference type="PANTHER" id="PTHR10261">
    <property type="entry name" value="COATOMER SUBUNIT GAMMA"/>
    <property type="match status" value="1"/>
</dbReference>
<protein>
    <submittedName>
        <fullName evidence="4">(raccoon dog) hypothetical protein</fullName>
    </submittedName>
</protein>